<reference evidence="6" key="1">
    <citation type="submission" date="2021-01" db="EMBL/GenBank/DDBJ databases">
        <title>Caligus Genome Assembly.</title>
        <authorList>
            <person name="Gallardo-Escarate C."/>
        </authorList>
    </citation>
    <scope>NUCLEOTIDE SEQUENCE [LARGE SCALE GENOMIC DNA]</scope>
</reference>
<evidence type="ECO:0000256" key="3">
    <source>
        <dbReference type="SAM" id="MobiDB-lite"/>
    </source>
</evidence>
<keyword evidence="1 2" id="KW-0103">Bromodomain</keyword>
<evidence type="ECO:0000259" key="4">
    <source>
        <dbReference type="PROSITE" id="PS50014"/>
    </source>
</evidence>
<gene>
    <name evidence="5" type="ORF">FKW44_010626</name>
</gene>
<evidence type="ECO:0000256" key="2">
    <source>
        <dbReference type="PROSITE-ProRule" id="PRU00035"/>
    </source>
</evidence>
<dbReference type="PROSITE" id="PS50014">
    <property type="entry name" value="BROMODOMAIN_2"/>
    <property type="match status" value="1"/>
</dbReference>
<evidence type="ECO:0000313" key="6">
    <source>
        <dbReference type="Proteomes" id="UP000595437"/>
    </source>
</evidence>
<dbReference type="EMBL" id="CP045896">
    <property type="protein sequence ID" value="QQP49830.1"/>
    <property type="molecule type" value="Genomic_DNA"/>
</dbReference>
<evidence type="ECO:0000256" key="1">
    <source>
        <dbReference type="ARBA" id="ARBA00023117"/>
    </source>
</evidence>
<evidence type="ECO:0000313" key="5">
    <source>
        <dbReference type="EMBL" id="QQP49830.1"/>
    </source>
</evidence>
<feature type="compositionally biased region" description="Acidic residues" evidence="3">
    <location>
        <begin position="1"/>
        <end position="15"/>
    </location>
</feature>
<feature type="region of interest" description="Disordered" evidence="3">
    <location>
        <begin position="1"/>
        <end position="27"/>
    </location>
</feature>
<accession>A0A7T8HHW1</accession>
<dbReference type="PANTHER" id="PTHR45926">
    <property type="entry name" value="OSJNBA0053K19.4 PROTEIN"/>
    <property type="match status" value="1"/>
</dbReference>
<sequence>MRGEVECEEEEEVDVESGGGDSLAMLLPQKDDKKHLSSQLQCVKIYLLEPLSRHPKSTPFRKPVDPLALGIPDYPKIITKPMDLGTVREKIRTRKYVHYRDCLKDVDLIWKNAKTFNPQDHFVHQIAIELEEFSKVL</sequence>
<dbReference type="SMART" id="SM00297">
    <property type="entry name" value="BROMO"/>
    <property type="match status" value="1"/>
</dbReference>
<dbReference type="PRINTS" id="PR00503">
    <property type="entry name" value="BROMODOMAIN"/>
</dbReference>
<dbReference type="SUPFAM" id="SSF47370">
    <property type="entry name" value="Bromodomain"/>
    <property type="match status" value="1"/>
</dbReference>
<dbReference type="InterPro" id="IPR036427">
    <property type="entry name" value="Bromodomain-like_sf"/>
</dbReference>
<name>A0A7T8HHW1_CALRO</name>
<proteinExistence type="predicted"/>
<organism evidence="5 6">
    <name type="scientific">Caligus rogercresseyi</name>
    <name type="common">Sea louse</name>
    <dbReference type="NCBI Taxonomy" id="217165"/>
    <lineage>
        <taxon>Eukaryota</taxon>
        <taxon>Metazoa</taxon>
        <taxon>Ecdysozoa</taxon>
        <taxon>Arthropoda</taxon>
        <taxon>Crustacea</taxon>
        <taxon>Multicrustacea</taxon>
        <taxon>Hexanauplia</taxon>
        <taxon>Copepoda</taxon>
        <taxon>Siphonostomatoida</taxon>
        <taxon>Caligidae</taxon>
        <taxon>Caligus</taxon>
    </lineage>
</organism>
<protein>
    <recommendedName>
        <fullName evidence="4">Bromo domain-containing protein</fullName>
    </recommendedName>
</protein>
<dbReference type="InterPro" id="IPR001487">
    <property type="entry name" value="Bromodomain"/>
</dbReference>
<feature type="domain" description="Bromo" evidence="4">
    <location>
        <begin position="52"/>
        <end position="124"/>
    </location>
</feature>
<dbReference type="Pfam" id="PF00439">
    <property type="entry name" value="Bromodomain"/>
    <property type="match status" value="1"/>
</dbReference>
<dbReference type="AlphaFoldDB" id="A0A7T8HHW1"/>
<dbReference type="Gene3D" id="1.20.920.10">
    <property type="entry name" value="Bromodomain-like"/>
    <property type="match status" value="1"/>
</dbReference>
<dbReference type="Proteomes" id="UP000595437">
    <property type="component" value="Chromosome 7"/>
</dbReference>
<keyword evidence="6" id="KW-1185">Reference proteome</keyword>
<dbReference type="OrthoDB" id="784962at2759"/>